<reference evidence="4 5" key="3">
    <citation type="journal article" date="2008" name="FEMS Microbiol. Ecol.">
        <title>Identification and characterization of genes underlying chitinolysis in Collimonas fungivorans Ter331.</title>
        <authorList>
            <person name="Fritsche K."/>
            <person name="de Boer W."/>
            <person name="Gerards S."/>
            <person name="van den Berg M."/>
            <person name="van Veen J.A."/>
            <person name="Leveau J.H."/>
        </authorList>
    </citation>
    <scope>NUCLEOTIDE SEQUENCE [LARGE SCALE GENOMIC DNA]</scope>
    <source>
        <strain evidence="4 5">Ter331</strain>
    </source>
</reference>
<evidence type="ECO:0000313" key="4">
    <source>
        <dbReference type="EMBL" id="AEK62816.1"/>
    </source>
</evidence>
<dbReference type="GO" id="GO:0008242">
    <property type="term" value="F:omega peptidase activity"/>
    <property type="evidence" value="ECO:0007669"/>
    <property type="project" value="UniProtKB-EC"/>
</dbReference>
<dbReference type="PANTHER" id="PTHR42776">
    <property type="entry name" value="SERINE PEPTIDASE S9 FAMILY MEMBER"/>
    <property type="match status" value="1"/>
</dbReference>
<keyword evidence="2" id="KW-0732">Signal</keyword>
<dbReference type="SUPFAM" id="SSF69304">
    <property type="entry name" value="Tricorn protease N-terminal domain"/>
    <property type="match status" value="1"/>
</dbReference>
<evidence type="ECO:0000259" key="3">
    <source>
        <dbReference type="Pfam" id="PF00326"/>
    </source>
</evidence>
<dbReference type="AlphaFoldDB" id="G0A9W2"/>
<feature type="signal peptide" evidence="2">
    <location>
        <begin position="1"/>
        <end position="45"/>
    </location>
</feature>
<dbReference type="KEGG" id="cfu:CFU_2991"/>
<evidence type="ECO:0000256" key="1">
    <source>
        <dbReference type="ARBA" id="ARBA00022801"/>
    </source>
</evidence>
<reference evidence="4 5" key="2">
    <citation type="journal article" date="2006" name="J. Microbiol. Methods">
        <title>Genomic flank-sequencing of plasposon insertion sites for rapid identification of functional genes.</title>
        <authorList>
            <person name="Leveau J.H."/>
            <person name="Gerards S."/>
            <person name="Fritsche K."/>
            <person name="Zondag G."/>
            <person name="van Veen J.A."/>
        </authorList>
    </citation>
    <scope>NUCLEOTIDE SEQUENCE [LARGE SCALE GENOMIC DNA]</scope>
    <source>
        <strain evidence="4 5">Ter331</strain>
    </source>
</reference>
<feature type="domain" description="Peptidase S9 prolyl oligopeptidase catalytic" evidence="3">
    <location>
        <begin position="467"/>
        <end position="679"/>
    </location>
</feature>
<dbReference type="PANTHER" id="PTHR42776:SF27">
    <property type="entry name" value="DIPEPTIDYL PEPTIDASE FAMILY MEMBER 6"/>
    <property type="match status" value="1"/>
</dbReference>
<dbReference type="EC" id="3.4.19.1" evidence="4"/>
<dbReference type="Gene3D" id="3.40.50.1820">
    <property type="entry name" value="alpha/beta hydrolase"/>
    <property type="match status" value="1"/>
</dbReference>
<sequence length="681" mass="76088">MLSVFNQNLAKEQSMSFRILQRVWRYSTLLMFAFAASCIASSARATSTPSVQSFFEYSAFSNAQLSPNARYVAMLVPAKDGNVRLGVMDVVERIPKVIASFDGADIVQFHWINDDRLVYAAGDRGVGVGDQHLGPGLFAVNRDGSEFRQLIERSFGLLSAHNATVVRALPANTGFYAAIRGSDDIYVAQHDVTRGVRDRSIRSLNLLRLNTKTGRSTVVERPGVTTSWLIDRQGEARAATTLDGDIESVFYRDAGQSKWRKLAQFNAYTGDGFSPYFFGPDGAMYVRARHGKDKESLYRYDLEKNSIDPEPLISLKDYDFSGSVVYNDKKFLGVHFETDADDTRWFDPQMQAIQKSVNDLLPSTVNRISVGYQAETSVLLVQSFSDIQPSVYFLYDSASKKLTMLGNSMPQIDPLQMSAKDMVRYKARDGREIPAYLTLPKGAGDKNLPLVVLVHGGPFVRGVSWRWNREVQFLASRGYAVLEPEYRGSTGFGWGHFKAGWKQWGLAMQDDVADGTKWAIAQGIADPKRVCIAGASYGGYATLMGLINDPSLYRCGFEWVGVTDINLMYDVNWSDISNEYQQYGMPVLVGDQDKDAVQLKATSPLVNAARIKQPLLLAYGGSDERVPIVHGTKFRDAVKATNQNVDWVEYPEEGHGWQLLKNNVDFWTRVEKFLNKNNGKQ</sequence>
<reference evidence="4 5" key="4">
    <citation type="journal article" date="2010" name="Environ. Microbiol.">
        <title>The bacterial genus Collimonas: mycophagy, weathering and other adaptive solutions to life in oligotrophic soil environments.</title>
        <authorList>
            <person name="Leveau J.H."/>
            <person name="Uroz S."/>
            <person name="de Boer W."/>
        </authorList>
    </citation>
    <scope>NUCLEOTIDE SEQUENCE [LARGE SCALE GENOMIC DNA]</scope>
    <source>
        <strain evidence="4 5">Ter331</strain>
    </source>
</reference>
<dbReference type="InterPro" id="IPR029058">
    <property type="entry name" value="AB_hydrolase_fold"/>
</dbReference>
<proteinExistence type="predicted"/>
<gene>
    <name evidence="4" type="ordered locus">CFU_2991</name>
</gene>
<keyword evidence="5" id="KW-1185">Reference proteome</keyword>
<feature type="chain" id="PRO_5003396535" evidence="2">
    <location>
        <begin position="46"/>
        <end position="681"/>
    </location>
</feature>
<name>G0A9W2_COLFT</name>
<dbReference type="EMBL" id="CP002745">
    <property type="protein sequence ID" value="AEK62816.1"/>
    <property type="molecule type" value="Genomic_DNA"/>
</dbReference>
<accession>G0A9W2</accession>
<reference evidence="4 5" key="5">
    <citation type="journal article" date="2011" name="ISME J.">
        <title>Dual transcriptional profiling of a bacterial/fungal confrontation: Collimonas fungivorans versus Aspergillus niger.</title>
        <authorList>
            <person name="Mela F."/>
            <person name="Fritsche K."/>
            <person name="de Boer W."/>
            <person name="van Veen J.A."/>
            <person name="de Graaff L.H."/>
            <person name="van den Berg M."/>
            <person name="Leveau J.H."/>
        </authorList>
    </citation>
    <scope>NUCLEOTIDE SEQUENCE [LARGE SCALE GENOMIC DNA]</scope>
    <source>
        <strain evidence="4 5">Ter331</strain>
    </source>
</reference>
<dbReference type="SUPFAM" id="SSF53474">
    <property type="entry name" value="alpha/beta-Hydrolases"/>
    <property type="match status" value="1"/>
</dbReference>
<dbReference type="Proteomes" id="UP000008392">
    <property type="component" value="Chromosome"/>
</dbReference>
<dbReference type="InterPro" id="IPR001375">
    <property type="entry name" value="Peptidase_S9_cat"/>
</dbReference>
<reference evidence="5" key="6">
    <citation type="submission" date="2011-05" db="EMBL/GenBank/DDBJ databases">
        <title>Complete sequence of Collimonas fungivorans Ter331.</title>
        <authorList>
            <person name="Leveau J.H."/>
        </authorList>
    </citation>
    <scope>NUCLEOTIDE SEQUENCE [LARGE SCALE GENOMIC DNA]</scope>
    <source>
        <strain evidence="5">Ter331</strain>
    </source>
</reference>
<dbReference type="STRING" id="1005048.CFU_2991"/>
<keyword evidence="1 4" id="KW-0378">Hydrolase</keyword>
<evidence type="ECO:0000256" key="2">
    <source>
        <dbReference type="SAM" id="SignalP"/>
    </source>
</evidence>
<dbReference type="HOGENOM" id="CLU_008615_3_1_4"/>
<organism evidence="4 5">
    <name type="scientific">Collimonas fungivorans (strain Ter331)</name>
    <dbReference type="NCBI Taxonomy" id="1005048"/>
    <lineage>
        <taxon>Bacteria</taxon>
        <taxon>Pseudomonadati</taxon>
        <taxon>Pseudomonadota</taxon>
        <taxon>Betaproteobacteria</taxon>
        <taxon>Burkholderiales</taxon>
        <taxon>Oxalobacteraceae</taxon>
        <taxon>Collimonas</taxon>
    </lineage>
</organism>
<dbReference type="eggNOG" id="COG1506">
    <property type="taxonomic scope" value="Bacteria"/>
</dbReference>
<evidence type="ECO:0000313" key="5">
    <source>
        <dbReference type="Proteomes" id="UP000008392"/>
    </source>
</evidence>
<dbReference type="GO" id="GO:0006508">
    <property type="term" value="P:proteolysis"/>
    <property type="evidence" value="ECO:0007669"/>
    <property type="project" value="InterPro"/>
</dbReference>
<dbReference type="Pfam" id="PF00326">
    <property type="entry name" value="Peptidase_S9"/>
    <property type="match status" value="1"/>
</dbReference>
<reference evidence="4 5" key="1">
    <citation type="journal article" date="2004" name="Environ. Microbiol.">
        <title>Phylogeny-function analysis of (meta)genomic libraries: screening for expression of ribosomal RNA genes by large-insert library fluorescent in situ hybridization (LIL-FISH).</title>
        <authorList>
            <person name="Leveau J.H."/>
            <person name="Gerards S."/>
            <person name="de Boer W."/>
            <person name="van Veen J.A."/>
        </authorList>
    </citation>
    <scope>NUCLEOTIDE SEQUENCE [LARGE SCALE GENOMIC DNA]</scope>
    <source>
        <strain evidence="4 5">Ter331</strain>
    </source>
</reference>
<protein>
    <submittedName>
        <fullName evidence="4">Putative dipeptidyl anminopeptidase</fullName>
        <ecNumber evidence="4">3.4.19.1</ecNumber>
    </submittedName>
</protein>
<dbReference type="GO" id="GO:0004252">
    <property type="term" value="F:serine-type endopeptidase activity"/>
    <property type="evidence" value="ECO:0007669"/>
    <property type="project" value="TreeGrafter"/>
</dbReference>